<evidence type="ECO:0000313" key="3">
    <source>
        <dbReference type="Proteomes" id="UP000751190"/>
    </source>
</evidence>
<feature type="compositionally biased region" description="Low complexity" evidence="1">
    <location>
        <begin position="33"/>
        <end position="47"/>
    </location>
</feature>
<gene>
    <name evidence="2" type="ORF">KFE25_010039</name>
</gene>
<dbReference type="Proteomes" id="UP000751190">
    <property type="component" value="Unassembled WGS sequence"/>
</dbReference>
<proteinExistence type="predicted"/>
<dbReference type="EMBL" id="JAGTXO010000012">
    <property type="protein sequence ID" value="KAG8464671.1"/>
    <property type="molecule type" value="Genomic_DNA"/>
</dbReference>
<evidence type="ECO:0000256" key="1">
    <source>
        <dbReference type="SAM" id="MobiDB-lite"/>
    </source>
</evidence>
<evidence type="ECO:0000313" key="2">
    <source>
        <dbReference type="EMBL" id="KAG8464671.1"/>
    </source>
</evidence>
<feature type="region of interest" description="Disordered" evidence="1">
    <location>
        <begin position="138"/>
        <end position="161"/>
    </location>
</feature>
<dbReference type="AlphaFoldDB" id="A0A8J5XGE0"/>
<keyword evidence="3" id="KW-1185">Reference proteome</keyword>
<organism evidence="2 3">
    <name type="scientific">Diacronema lutheri</name>
    <name type="common">Unicellular marine alga</name>
    <name type="synonym">Monochrysis lutheri</name>
    <dbReference type="NCBI Taxonomy" id="2081491"/>
    <lineage>
        <taxon>Eukaryota</taxon>
        <taxon>Haptista</taxon>
        <taxon>Haptophyta</taxon>
        <taxon>Pavlovophyceae</taxon>
        <taxon>Pavlovales</taxon>
        <taxon>Pavlovaceae</taxon>
        <taxon>Diacronema</taxon>
    </lineage>
</organism>
<feature type="region of interest" description="Disordered" evidence="1">
    <location>
        <begin position="20"/>
        <end position="83"/>
    </location>
</feature>
<protein>
    <submittedName>
        <fullName evidence="2">Uncharacterized protein</fullName>
    </submittedName>
</protein>
<comment type="caution">
    <text evidence="2">The sequence shown here is derived from an EMBL/GenBank/DDBJ whole genome shotgun (WGS) entry which is preliminary data.</text>
</comment>
<reference evidence="2" key="1">
    <citation type="submission" date="2021-05" db="EMBL/GenBank/DDBJ databases">
        <title>The genome of the haptophyte Pavlova lutheri (Diacronema luteri, Pavlovales) - a model for lipid biosynthesis in eukaryotic algae.</title>
        <authorList>
            <person name="Hulatt C.J."/>
            <person name="Posewitz M.C."/>
        </authorList>
    </citation>
    <scope>NUCLEOTIDE SEQUENCE</scope>
    <source>
        <strain evidence="2">NIVA-4/92</strain>
    </source>
</reference>
<feature type="compositionally biased region" description="Pro residues" evidence="1">
    <location>
        <begin position="73"/>
        <end position="83"/>
    </location>
</feature>
<name>A0A8J5XGE0_DIALT</name>
<sequence length="192" mass="20897">MGTFVFVQRRLAGAQARALTPDFASPPGRTPCSSAAQPAAVRAAPSAGLQSPIGRSRRLSFSTPPVRRRQGAQPPPIAKPVPDPLEHVARTLVAAHLDARGAVPTSSDTPSRYPDLSSWHKDDRRIHVSLHKRYETLFSPAVNPSDPGSQREPQRAPLRPRATHQLFAERDGMMPREAERRGVRCVVAPANC</sequence>
<accession>A0A8J5XGE0</accession>